<evidence type="ECO:0000313" key="10">
    <source>
        <dbReference type="EMBL" id="WOV85166.1"/>
    </source>
</evidence>
<dbReference type="CDD" id="cd01662">
    <property type="entry name" value="Ubiquinol_Oxidase_I"/>
    <property type="match status" value="1"/>
</dbReference>
<dbReference type="InterPro" id="IPR036927">
    <property type="entry name" value="Cyt_c_oxase-like_su1_sf"/>
</dbReference>
<keyword evidence="7" id="KW-0408">Iron</keyword>
<keyword evidence="11" id="KW-1185">Reference proteome</keyword>
<feature type="transmembrane region" description="Helical" evidence="8">
    <location>
        <begin position="579"/>
        <end position="597"/>
    </location>
</feature>
<feature type="transmembrane region" description="Helical" evidence="8">
    <location>
        <begin position="153"/>
        <end position="179"/>
    </location>
</feature>
<gene>
    <name evidence="10" type="ORF">PGH26_04335</name>
</gene>
<keyword evidence="7" id="KW-0349">Heme</keyword>
<evidence type="ECO:0000256" key="3">
    <source>
        <dbReference type="ARBA" id="ARBA00022692"/>
    </source>
</evidence>
<evidence type="ECO:0000259" key="9">
    <source>
        <dbReference type="PROSITE" id="PS50855"/>
    </source>
</evidence>
<evidence type="ECO:0000256" key="5">
    <source>
        <dbReference type="ARBA" id="ARBA00022989"/>
    </source>
</evidence>
<feature type="transmembrane region" description="Helical" evidence="8">
    <location>
        <begin position="384"/>
        <end position="404"/>
    </location>
</feature>
<proteinExistence type="inferred from homology"/>
<feature type="transmembrane region" description="Helical" evidence="8">
    <location>
        <begin position="274"/>
        <end position="296"/>
    </location>
</feature>
<evidence type="ECO:0000256" key="2">
    <source>
        <dbReference type="ARBA" id="ARBA00022660"/>
    </source>
</evidence>
<feature type="transmembrane region" description="Helical" evidence="8">
    <location>
        <begin position="344"/>
        <end position="364"/>
    </location>
</feature>
<evidence type="ECO:0000256" key="8">
    <source>
        <dbReference type="SAM" id="Phobius"/>
    </source>
</evidence>
<feature type="transmembrane region" description="Helical" evidence="8">
    <location>
        <begin position="191"/>
        <end position="217"/>
    </location>
</feature>
<dbReference type="InterPro" id="IPR023615">
    <property type="entry name" value="Cyt_c_Oxase_su1_BS"/>
</dbReference>
<keyword evidence="7" id="KW-0479">Metal-binding</keyword>
<sequence>MSSVAQKRGFGAALWDWMTTVDHKKIGILYLIGGGFFFVVGGIEAMIIRLQLLKPNNDLVSAGLFNDLITMHGTTMIFLAAMPILFGFMNYIMPLQIGARDVAFPFINSLGFWMFFFGGLFLNISWLIGQVPDAGWTSYASLSLASTGHGIDFYAIGLQIAGGGTLMAGINFLVTIINMRAPGMTYMRMPLFTWTTFVASAMILFAFPPLTVGLFFLTFDRMFGGNFFDHTMGGNTIIWEHIFWIFGHPEVYILILPAFGIFSEIFSIFSRKRLFGYPAMVFATVLIGFLGFMVWAHHMFTVGLGPTANAIFAVATMAIAVPTGVKIFNWLLTIWGGSISVTTPMLYALGFIPSFVMGGVTGVMQGAAPLDYQLHDSYFIVAHFHYVIVGGVVLAILAGVHLYWPKMFGTMLSETLGKITFVFFFVGFHCTFLIQHWLGFWGMPRRVWTYMDGQGWNTANLISSIGALLMAIGVIVLVINIIMTTVKNVRVGNDPWGDGRTLEWAIPSPPPFYNFTQTPLVRGLDTVWIEKQEGNATGLTFAEPVTDIHMPNGSIIPFFMTFGLFIAGFGAMFHQETSWGLPVLILGLAWTFVSMAMRSVKDDLGFHVTKEEIQRDINNAHKGGQN</sequence>
<dbReference type="Proteomes" id="UP001303532">
    <property type="component" value="Chromosome"/>
</dbReference>
<evidence type="ECO:0000256" key="7">
    <source>
        <dbReference type="RuleBase" id="RU000370"/>
    </source>
</evidence>
<dbReference type="Pfam" id="PF00115">
    <property type="entry name" value="COX1"/>
    <property type="match status" value="1"/>
</dbReference>
<dbReference type="InterPro" id="IPR000883">
    <property type="entry name" value="Cyt_C_Oxase_1"/>
</dbReference>
<organism evidence="10 11">
    <name type="scientific">Sporosarcina jeotgali</name>
    <dbReference type="NCBI Taxonomy" id="3020056"/>
    <lineage>
        <taxon>Bacteria</taxon>
        <taxon>Bacillati</taxon>
        <taxon>Bacillota</taxon>
        <taxon>Bacilli</taxon>
        <taxon>Bacillales</taxon>
        <taxon>Caryophanaceae</taxon>
        <taxon>Sporosarcina</taxon>
    </lineage>
</organism>
<dbReference type="PROSITE" id="PS50855">
    <property type="entry name" value="COX1"/>
    <property type="match status" value="1"/>
</dbReference>
<comment type="subcellular location">
    <subcellularLocation>
        <location evidence="1">Membrane</location>
        <topology evidence="1">Multi-pass membrane protein</topology>
    </subcellularLocation>
</comment>
<dbReference type="Gene3D" id="1.10.287.70">
    <property type="match status" value="1"/>
</dbReference>
<keyword evidence="5 8" id="KW-1133">Transmembrane helix</keyword>
<feature type="domain" description="Cytochrome oxidase subunit I profile" evidence="9">
    <location>
        <begin position="9"/>
        <end position="522"/>
    </location>
</feature>
<feature type="transmembrane region" description="Helical" evidence="8">
    <location>
        <begin position="237"/>
        <end position="262"/>
    </location>
</feature>
<feature type="transmembrane region" description="Helical" evidence="8">
    <location>
        <begin position="416"/>
        <end position="438"/>
    </location>
</feature>
<keyword evidence="7" id="KW-0813">Transport</keyword>
<dbReference type="EMBL" id="CP116341">
    <property type="protein sequence ID" value="WOV85166.1"/>
    <property type="molecule type" value="Genomic_DNA"/>
</dbReference>
<dbReference type="PANTHER" id="PTHR10422:SF44">
    <property type="entry name" value="CYTOCHROME C OXIDASE SUBUNIT 1"/>
    <property type="match status" value="1"/>
</dbReference>
<protein>
    <submittedName>
        <fullName evidence="10">Cytochrome c oxidase subunit I</fullName>
    </submittedName>
</protein>
<dbReference type="PANTHER" id="PTHR10422">
    <property type="entry name" value="CYTOCHROME C OXIDASE SUBUNIT 1"/>
    <property type="match status" value="1"/>
</dbReference>
<dbReference type="Gene3D" id="1.20.210.10">
    <property type="entry name" value="Cytochrome c oxidase-like, subunit I domain"/>
    <property type="match status" value="1"/>
</dbReference>
<dbReference type="RefSeq" id="WP_323692795.1">
    <property type="nucleotide sequence ID" value="NZ_CP116341.1"/>
</dbReference>
<evidence type="ECO:0000313" key="11">
    <source>
        <dbReference type="Proteomes" id="UP001303532"/>
    </source>
</evidence>
<feature type="transmembrane region" description="Helical" evidence="8">
    <location>
        <begin position="555"/>
        <end position="573"/>
    </location>
</feature>
<keyword evidence="2 7" id="KW-0679">Respiratory chain</keyword>
<feature type="transmembrane region" description="Helical" evidence="8">
    <location>
        <begin position="104"/>
        <end position="128"/>
    </location>
</feature>
<evidence type="ECO:0000256" key="4">
    <source>
        <dbReference type="ARBA" id="ARBA00022982"/>
    </source>
</evidence>
<evidence type="ECO:0000256" key="1">
    <source>
        <dbReference type="ARBA" id="ARBA00004141"/>
    </source>
</evidence>
<comment type="similarity">
    <text evidence="7">Belongs to the heme-copper respiratory oxidase family.</text>
</comment>
<accession>A0ABZ0L0J2</accession>
<dbReference type="PROSITE" id="PS00077">
    <property type="entry name" value="COX1_CUB"/>
    <property type="match status" value="1"/>
</dbReference>
<feature type="transmembrane region" description="Helical" evidence="8">
    <location>
        <begin position="458"/>
        <end position="482"/>
    </location>
</feature>
<feature type="transmembrane region" description="Helical" evidence="8">
    <location>
        <begin position="28"/>
        <end position="48"/>
    </location>
</feature>
<feature type="transmembrane region" description="Helical" evidence="8">
    <location>
        <begin position="68"/>
        <end position="92"/>
    </location>
</feature>
<keyword evidence="4 7" id="KW-0249">Electron transport</keyword>
<name>A0ABZ0L0J2_9BACL</name>
<dbReference type="SUPFAM" id="SSF81442">
    <property type="entry name" value="Cytochrome c oxidase subunit I-like"/>
    <property type="match status" value="1"/>
</dbReference>
<feature type="transmembrane region" description="Helical" evidence="8">
    <location>
        <begin position="308"/>
        <end position="332"/>
    </location>
</feature>
<keyword evidence="6 8" id="KW-0472">Membrane</keyword>
<dbReference type="PRINTS" id="PR01165">
    <property type="entry name" value="CYCOXIDASEI"/>
</dbReference>
<reference evidence="10 11" key="1">
    <citation type="submission" date="2023-01" db="EMBL/GenBank/DDBJ databases">
        <title>Sporosarcina sp. nov., isolated from Korean tranditional fermented seafood 'Jeotgal'.</title>
        <authorList>
            <person name="Yang A.-I."/>
        </authorList>
    </citation>
    <scope>NUCLEOTIDE SEQUENCE [LARGE SCALE GENOMIC DNA]</scope>
    <source>
        <strain evidence="10 11">B2O-1</strain>
    </source>
</reference>
<keyword evidence="3 7" id="KW-0812">Transmembrane</keyword>
<evidence type="ECO:0000256" key="6">
    <source>
        <dbReference type="ARBA" id="ARBA00023136"/>
    </source>
</evidence>
<dbReference type="InterPro" id="IPR023616">
    <property type="entry name" value="Cyt_c_oxase-like_su1_dom"/>
</dbReference>